<dbReference type="OrthoDB" id="277888at2759"/>
<comment type="caution">
    <text evidence="2">The sequence shown here is derived from an EMBL/GenBank/DDBJ whole genome shotgun (WGS) entry which is preliminary data.</text>
</comment>
<gene>
    <name evidence="2" type="ORF">HOLleu_34351</name>
</gene>
<evidence type="ECO:0000313" key="2">
    <source>
        <dbReference type="EMBL" id="KAJ8024442.1"/>
    </source>
</evidence>
<name>A0A9Q0YL19_HOLLE</name>
<evidence type="ECO:0000259" key="1">
    <source>
        <dbReference type="Pfam" id="PF05347"/>
    </source>
</evidence>
<evidence type="ECO:0000313" key="3">
    <source>
        <dbReference type="Proteomes" id="UP001152320"/>
    </source>
</evidence>
<accession>A0A9Q0YL19</accession>
<dbReference type="Proteomes" id="UP001152320">
    <property type="component" value="Chromosome 18"/>
</dbReference>
<organism evidence="2 3">
    <name type="scientific">Holothuria leucospilota</name>
    <name type="common">Black long sea cucumber</name>
    <name type="synonym">Mertensiothuria leucospilota</name>
    <dbReference type="NCBI Taxonomy" id="206669"/>
    <lineage>
        <taxon>Eukaryota</taxon>
        <taxon>Metazoa</taxon>
        <taxon>Echinodermata</taxon>
        <taxon>Eleutherozoa</taxon>
        <taxon>Echinozoa</taxon>
        <taxon>Holothuroidea</taxon>
        <taxon>Aspidochirotacea</taxon>
        <taxon>Aspidochirotida</taxon>
        <taxon>Holothuriidae</taxon>
        <taxon>Holothuria</taxon>
    </lineage>
</organism>
<keyword evidence="3" id="KW-1185">Reference proteome</keyword>
<dbReference type="AlphaFoldDB" id="A0A9Q0YL19"/>
<dbReference type="EMBL" id="JAIZAY010000018">
    <property type="protein sequence ID" value="KAJ8024442.1"/>
    <property type="molecule type" value="Genomic_DNA"/>
</dbReference>
<dbReference type="Pfam" id="PF05347">
    <property type="entry name" value="Complex1_LYR"/>
    <property type="match status" value="1"/>
</dbReference>
<protein>
    <submittedName>
        <fullName evidence="2">MIEF1 upstream protein</fullName>
    </submittedName>
</protein>
<sequence>MASTTVIPWSRRAVLSLYKSLLREGERLQYTDQNFFRRSVRQEFEKVRHESENAERQRQLNVKGYYLLSQKLGGLV</sequence>
<feature type="domain" description="Complex 1 LYR protein" evidence="1">
    <location>
        <begin position="12"/>
        <end position="68"/>
    </location>
</feature>
<reference evidence="2" key="1">
    <citation type="submission" date="2021-10" db="EMBL/GenBank/DDBJ databases">
        <title>Tropical sea cucumber genome reveals ecological adaptation and Cuvierian tubules defense mechanism.</title>
        <authorList>
            <person name="Chen T."/>
        </authorList>
    </citation>
    <scope>NUCLEOTIDE SEQUENCE</scope>
    <source>
        <strain evidence="2">Nanhai2018</strain>
        <tissue evidence="2">Muscle</tissue>
    </source>
</reference>
<proteinExistence type="predicted"/>
<dbReference type="InterPro" id="IPR008011">
    <property type="entry name" value="Complex1_LYR_dom"/>
</dbReference>